<evidence type="ECO:0000313" key="3">
    <source>
        <dbReference type="Proteomes" id="UP000216063"/>
    </source>
</evidence>
<reference evidence="2 3" key="1">
    <citation type="submission" date="2017-07" db="EMBL/GenBank/DDBJ databases">
        <title>The new phylogeny of genus Mycobacterium.</title>
        <authorList>
            <person name="Tortoli E."/>
            <person name="Trovato A."/>
            <person name="Cirillo D.M."/>
        </authorList>
    </citation>
    <scope>NUCLEOTIDE SEQUENCE [LARGE SCALE GENOMIC DNA]</scope>
    <source>
        <strain evidence="2 3">ATCC 33027</strain>
    </source>
</reference>
<dbReference type="InterPro" id="IPR005247">
    <property type="entry name" value="YbhB_YbcL/LppC-like"/>
</dbReference>
<accession>A0A255DQI9</accession>
<dbReference type="InterPro" id="IPR036610">
    <property type="entry name" value="PEBP-like_sf"/>
</dbReference>
<dbReference type="Gene3D" id="3.90.280.10">
    <property type="entry name" value="PEBP-like"/>
    <property type="match status" value="1"/>
</dbReference>
<dbReference type="EMBL" id="NOZR01000003">
    <property type="protein sequence ID" value="OYN81668.1"/>
    <property type="molecule type" value="Genomic_DNA"/>
</dbReference>
<dbReference type="CDD" id="cd00865">
    <property type="entry name" value="PEBP_bact_arch"/>
    <property type="match status" value="1"/>
</dbReference>
<evidence type="ECO:0000313" key="2">
    <source>
        <dbReference type="EMBL" id="OYN81668.1"/>
    </source>
</evidence>
<proteinExistence type="inferred from homology"/>
<comment type="caution">
    <text evidence="2">The sequence shown here is derived from an EMBL/GenBank/DDBJ whole genome shotgun (WGS) entry which is preliminary data.</text>
</comment>
<keyword evidence="3" id="KW-1185">Reference proteome</keyword>
<protein>
    <submittedName>
        <fullName evidence="2">Phosphatidylethanolamine-binding protein</fullName>
    </submittedName>
</protein>
<dbReference type="InterPro" id="IPR008914">
    <property type="entry name" value="PEBP"/>
</dbReference>
<dbReference type="OrthoDB" id="9797506at2"/>
<organism evidence="2 3">
    <name type="scientific">Mycolicibacterium sphagni</name>
    <dbReference type="NCBI Taxonomy" id="1786"/>
    <lineage>
        <taxon>Bacteria</taxon>
        <taxon>Bacillati</taxon>
        <taxon>Actinomycetota</taxon>
        <taxon>Actinomycetes</taxon>
        <taxon>Mycobacteriales</taxon>
        <taxon>Mycobacteriaceae</taxon>
        <taxon>Mycolicibacterium</taxon>
    </lineage>
</organism>
<comment type="similarity">
    <text evidence="1">Belongs to the UPF0098 family.</text>
</comment>
<dbReference type="SUPFAM" id="SSF49777">
    <property type="entry name" value="PEBP-like"/>
    <property type="match status" value="1"/>
</dbReference>
<dbReference type="RefSeq" id="WP_094476957.1">
    <property type="nucleotide sequence ID" value="NZ_NOZR01000003.1"/>
</dbReference>
<name>A0A255DQI9_9MYCO</name>
<dbReference type="AlphaFoldDB" id="A0A255DQI9"/>
<dbReference type="Proteomes" id="UP000216063">
    <property type="component" value="Unassembled WGS sequence"/>
</dbReference>
<dbReference type="Pfam" id="PF01161">
    <property type="entry name" value="PBP"/>
    <property type="match status" value="1"/>
</dbReference>
<gene>
    <name evidence="2" type="ORF">CG716_04700</name>
</gene>
<sequence>MNLVDHVGQILRPVRAGARRSRLTTLPSPFTIELSSPAFADGDAMPIAHAGRGVGANVSPALSWRGVPKDTAALAFIIEDDDVPLPRPLTHTAAVLAPGIDHLDEGALAAGAPDIRFLRTLLGRGYLGPRPIPGHGTHHYRFHLIALNAAVPDDVRTVGALLRAIRTSAIARGVLTGTYQRPPRSLGSLEN</sequence>
<evidence type="ECO:0000256" key="1">
    <source>
        <dbReference type="ARBA" id="ARBA00007120"/>
    </source>
</evidence>